<dbReference type="PROSITE" id="PS50893">
    <property type="entry name" value="ABC_TRANSPORTER_2"/>
    <property type="match status" value="1"/>
</dbReference>
<dbReference type="InterPro" id="IPR003593">
    <property type="entry name" value="AAA+_ATPase"/>
</dbReference>
<keyword evidence="6 7" id="KW-0472">Membrane</keyword>
<dbReference type="SUPFAM" id="SSF52540">
    <property type="entry name" value="P-loop containing nucleoside triphosphate hydrolases"/>
    <property type="match status" value="1"/>
</dbReference>
<dbReference type="InterPro" id="IPR039421">
    <property type="entry name" value="Type_1_exporter"/>
</dbReference>
<dbReference type="SUPFAM" id="SSF90123">
    <property type="entry name" value="ABC transporter transmembrane region"/>
    <property type="match status" value="1"/>
</dbReference>
<dbReference type="InterPro" id="IPR011527">
    <property type="entry name" value="ABC1_TM_dom"/>
</dbReference>
<dbReference type="Pfam" id="PF00664">
    <property type="entry name" value="ABC_membrane"/>
    <property type="match status" value="1"/>
</dbReference>
<comment type="subcellular location">
    <subcellularLocation>
        <location evidence="1">Cell membrane</location>
        <topology evidence="1">Multi-pass membrane protein</topology>
    </subcellularLocation>
</comment>
<dbReference type="GO" id="GO:0005524">
    <property type="term" value="F:ATP binding"/>
    <property type="evidence" value="ECO:0007669"/>
    <property type="project" value="UniProtKB-KW"/>
</dbReference>
<feature type="transmembrane region" description="Helical" evidence="7">
    <location>
        <begin position="251"/>
        <end position="271"/>
    </location>
</feature>
<keyword evidence="2 7" id="KW-0812">Transmembrane</keyword>
<evidence type="ECO:0000313" key="10">
    <source>
        <dbReference type="EMBL" id="MFC3510660.1"/>
    </source>
</evidence>
<dbReference type="PROSITE" id="PS50929">
    <property type="entry name" value="ABC_TM1F"/>
    <property type="match status" value="1"/>
</dbReference>
<evidence type="ECO:0000256" key="5">
    <source>
        <dbReference type="ARBA" id="ARBA00022989"/>
    </source>
</evidence>
<dbReference type="InterPro" id="IPR036640">
    <property type="entry name" value="ABC1_TM_sf"/>
</dbReference>
<dbReference type="InterPro" id="IPR003439">
    <property type="entry name" value="ABC_transporter-like_ATP-bd"/>
</dbReference>
<dbReference type="PANTHER" id="PTHR43394">
    <property type="entry name" value="ATP-DEPENDENT PERMEASE MDL1, MITOCHONDRIAL"/>
    <property type="match status" value="1"/>
</dbReference>
<dbReference type="CDD" id="cd07346">
    <property type="entry name" value="ABC_6TM_exporters"/>
    <property type="match status" value="1"/>
</dbReference>
<reference evidence="11" key="1">
    <citation type="journal article" date="2019" name="Int. J. Syst. Evol. Microbiol.">
        <title>The Global Catalogue of Microorganisms (GCM) 10K type strain sequencing project: providing services to taxonomists for standard genome sequencing and annotation.</title>
        <authorList>
            <consortium name="The Broad Institute Genomics Platform"/>
            <consortium name="The Broad Institute Genome Sequencing Center for Infectious Disease"/>
            <person name="Wu L."/>
            <person name="Ma J."/>
        </authorList>
    </citation>
    <scope>NUCLEOTIDE SEQUENCE [LARGE SCALE GENOMIC DNA]</scope>
    <source>
        <strain evidence="11">CGMCC 4.7682</strain>
    </source>
</reference>
<keyword evidence="3" id="KW-0547">Nucleotide-binding</keyword>
<feature type="domain" description="ABC transporter" evidence="8">
    <location>
        <begin position="341"/>
        <end position="571"/>
    </location>
</feature>
<evidence type="ECO:0000259" key="8">
    <source>
        <dbReference type="PROSITE" id="PS50893"/>
    </source>
</evidence>
<name>A0ABV7QBD9_9PSEU</name>
<feature type="transmembrane region" description="Helical" evidence="7">
    <location>
        <begin position="27"/>
        <end position="47"/>
    </location>
</feature>
<sequence>MNGSLPVADNRAVRHEARRLLRADPRAVTVIVLLNCAAAALGLAAPWLVGEIVNRVAAGAEVSTVDLLAVAIVAFAVAQLLVTRFARYAAFRFGERSLASLRERFVDDTLALPVSVVERAGVGDLITRGSSDVAQVGGTLRDAVPDLFVSVVQAVFILGAVFALHPLLGLCALAGIPLMWCVTRWYLNRSRTAYLAEGEANSALADAMAATAEGARSVEVFGLRQQRIDAAERAISASYAARMRTLSLRTVFIPGTVFAHSIPVAVTLVGGGAAHRAGLLSLGAVIAAGLYLWQLVDPLDHVLFWLEQLQSSGASLARIKGVAEAAADDEPARAVPVDDRIEVKALRYAYRGTADVLHDLDLTVHPGERLAIVGPSGAGKSTLGRLLAGMDAPRTGSVTLGGVDVHRLAPDRALLVTQEHHVFVGTLRDNLAMAAPAASDDRLAWALETVGWTHPLPDGLDTELGDPTRGDPSLDPAQAQQIALARVLLADPRTVILDETTAMLDPNAARRVERSLAAVLEGRTVIAIAHRLHTAYDADRVAVLEHGRLTELGSHEDLLAAQGTYAALWRSWHS</sequence>
<keyword evidence="11" id="KW-1185">Reference proteome</keyword>
<evidence type="ECO:0000256" key="1">
    <source>
        <dbReference type="ARBA" id="ARBA00004651"/>
    </source>
</evidence>
<dbReference type="Pfam" id="PF00005">
    <property type="entry name" value="ABC_tran"/>
    <property type="match status" value="1"/>
</dbReference>
<accession>A0ABV7QBD9</accession>
<dbReference type="InterPro" id="IPR027417">
    <property type="entry name" value="P-loop_NTPase"/>
</dbReference>
<dbReference type="EMBL" id="JBHRWI010000015">
    <property type="protein sequence ID" value="MFC3510660.1"/>
    <property type="molecule type" value="Genomic_DNA"/>
</dbReference>
<organism evidence="10 11">
    <name type="scientific">Amycolatopsis halotolerans</name>
    <dbReference type="NCBI Taxonomy" id="330083"/>
    <lineage>
        <taxon>Bacteria</taxon>
        <taxon>Bacillati</taxon>
        <taxon>Actinomycetota</taxon>
        <taxon>Actinomycetes</taxon>
        <taxon>Pseudonocardiales</taxon>
        <taxon>Pseudonocardiaceae</taxon>
        <taxon>Amycolatopsis</taxon>
    </lineage>
</organism>
<keyword evidence="5 7" id="KW-1133">Transmembrane helix</keyword>
<proteinExistence type="predicted"/>
<dbReference type="SMART" id="SM00382">
    <property type="entry name" value="AAA"/>
    <property type="match status" value="1"/>
</dbReference>
<dbReference type="Gene3D" id="3.40.50.300">
    <property type="entry name" value="P-loop containing nucleotide triphosphate hydrolases"/>
    <property type="match status" value="1"/>
</dbReference>
<evidence type="ECO:0000259" key="9">
    <source>
        <dbReference type="PROSITE" id="PS50929"/>
    </source>
</evidence>
<evidence type="ECO:0000256" key="3">
    <source>
        <dbReference type="ARBA" id="ARBA00022741"/>
    </source>
</evidence>
<evidence type="ECO:0000256" key="2">
    <source>
        <dbReference type="ARBA" id="ARBA00022692"/>
    </source>
</evidence>
<feature type="transmembrane region" description="Helical" evidence="7">
    <location>
        <begin position="67"/>
        <end position="86"/>
    </location>
</feature>
<evidence type="ECO:0000256" key="6">
    <source>
        <dbReference type="ARBA" id="ARBA00023136"/>
    </source>
</evidence>
<keyword evidence="4 10" id="KW-0067">ATP-binding</keyword>
<feature type="transmembrane region" description="Helical" evidence="7">
    <location>
        <begin position="277"/>
        <end position="296"/>
    </location>
</feature>
<evidence type="ECO:0000313" key="11">
    <source>
        <dbReference type="Proteomes" id="UP001595764"/>
    </source>
</evidence>
<gene>
    <name evidence="10" type="ORF">ACFORO_10840</name>
</gene>
<protein>
    <submittedName>
        <fullName evidence="10">ABC transporter ATP-binding protein</fullName>
    </submittedName>
</protein>
<evidence type="ECO:0000256" key="7">
    <source>
        <dbReference type="SAM" id="Phobius"/>
    </source>
</evidence>
<dbReference type="PANTHER" id="PTHR43394:SF1">
    <property type="entry name" value="ATP-BINDING CASSETTE SUB-FAMILY B MEMBER 10, MITOCHONDRIAL"/>
    <property type="match status" value="1"/>
</dbReference>
<dbReference type="Proteomes" id="UP001595764">
    <property type="component" value="Unassembled WGS sequence"/>
</dbReference>
<dbReference type="Gene3D" id="1.20.1560.10">
    <property type="entry name" value="ABC transporter type 1, transmembrane domain"/>
    <property type="match status" value="1"/>
</dbReference>
<dbReference type="RefSeq" id="WP_377868613.1">
    <property type="nucleotide sequence ID" value="NZ_JBHMAY010000007.1"/>
</dbReference>
<evidence type="ECO:0000256" key="4">
    <source>
        <dbReference type="ARBA" id="ARBA00022840"/>
    </source>
</evidence>
<comment type="caution">
    <text evidence="10">The sequence shown here is derived from an EMBL/GenBank/DDBJ whole genome shotgun (WGS) entry which is preliminary data.</text>
</comment>
<feature type="domain" description="ABC transmembrane type-1" evidence="9">
    <location>
        <begin position="30"/>
        <end position="311"/>
    </location>
</feature>